<evidence type="ECO:0000313" key="7">
    <source>
        <dbReference type="EMBL" id="MUN37499.1"/>
    </source>
</evidence>
<dbReference type="GO" id="GO:0071949">
    <property type="term" value="F:FAD binding"/>
    <property type="evidence" value="ECO:0007669"/>
    <property type="project" value="InterPro"/>
</dbReference>
<keyword evidence="3 5" id="KW-0560">Oxidoreductase</keyword>
<dbReference type="GO" id="GO:0004497">
    <property type="term" value="F:monooxygenase activity"/>
    <property type="evidence" value="ECO:0007669"/>
    <property type="project" value="UniProtKB-UniRule"/>
</dbReference>
<comment type="caution">
    <text evidence="7">The sequence shown here is derived from an EMBL/GenBank/DDBJ whole genome shotgun (WGS) entry which is preliminary data.</text>
</comment>
<comment type="catalytic activity">
    <reaction evidence="5">
        <text>a tetracycline + NADPH + O2 + H(+) = an 11a-hydroxytetracycline + NADP(+) + H2O</text>
        <dbReference type="Rhea" id="RHEA:61444"/>
        <dbReference type="ChEBI" id="CHEBI:15377"/>
        <dbReference type="ChEBI" id="CHEBI:15378"/>
        <dbReference type="ChEBI" id="CHEBI:15379"/>
        <dbReference type="ChEBI" id="CHEBI:57783"/>
        <dbReference type="ChEBI" id="CHEBI:58349"/>
        <dbReference type="ChEBI" id="CHEBI:144644"/>
        <dbReference type="ChEBI" id="CHEBI:144645"/>
    </reaction>
</comment>
<feature type="binding site" evidence="5">
    <location>
        <position position="298"/>
    </location>
    <ligand>
        <name>FAD</name>
        <dbReference type="ChEBI" id="CHEBI:57692"/>
    </ligand>
</feature>
<dbReference type="PANTHER" id="PTHR46972:SF1">
    <property type="entry name" value="FAD DEPENDENT OXIDOREDUCTASE DOMAIN-CONTAINING PROTEIN"/>
    <property type="match status" value="1"/>
</dbReference>
<dbReference type="RefSeq" id="WP_156216542.1">
    <property type="nucleotide sequence ID" value="NZ_WOFH01000004.1"/>
</dbReference>
<comment type="subcellular location">
    <subcellularLocation>
        <location evidence="5">Cytoplasm</location>
    </subcellularLocation>
</comment>
<evidence type="ECO:0000313" key="8">
    <source>
        <dbReference type="Proteomes" id="UP000432015"/>
    </source>
</evidence>
<organism evidence="7 8">
    <name type="scientific">Actinomadura litoris</name>
    <dbReference type="NCBI Taxonomy" id="2678616"/>
    <lineage>
        <taxon>Bacteria</taxon>
        <taxon>Bacillati</taxon>
        <taxon>Actinomycetota</taxon>
        <taxon>Actinomycetes</taxon>
        <taxon>Streptosporangiales</taxon>
        <taxon>Thermomonosporaceae</taxon>
        <taxon>Actinomadura</taxon>
    </lineage>
</organism>
<dbReference type="AlphaFoldDB" id="A0A7K1KZE8"/>
<name>A0A7K1KZE8_9ACTN</name>
<dbReference type="EC" id="1.14.13.-" evidence="5"/>
<reference evidence="7 8" key="1">
    <citation type="submission" date="2019-11" db="EMBL/GenBank/DDBJ databases">
        <authorList>
            <person name="Cao P."/>
        </authorList>
    </citation>
    <scope>NUCLEOTIDE SEQUENCE [LARGE SCALE GENOMIC DNA]</scope>
    <source>
        <strain evidence="7 8">NEAU-AAG5</strain>
    </source>
</reference>
<keyword evidence="4 5" id="KW-0503">Monooxygenase</keyword>
<keyword evidence="2 5" id="KW-0274">FAD</keyword>
<dbReference type="Gene3D" id="3.50.50.60">
    <property type="entry name" value="FAD/NAD(P)-binding domain"/>
    <property type="match status" value="1"/>
</dbReference>
<evidence type="ECO:0000256" key="5">
    <source>
        <dbReference type="HAMAP-Rule" id="MF_00845"/>
    </source>
</evidence>
<feature type="binding site" evidence="5">
    <location>
        <position position="47"/>
    </location>
    <ligand>
        <name>FAD</name>
        <dbReference type="ChEBI" id="CHEBI:57692"/>
    </ligand>
</feature>
<dbReference type="SUPFAM" id="SSF51905">
    <property type="entry name" value="FAD/NAD(P)-binding domain"/>
    <property type="match status" value="1"/>
</dbReference>
<dbReference type="GO" id="GO:0046677">
    <property type="term" value="P:response to antibiotic"/>
    <property type="evidence" value="ECO:0007669"/>
    <property type="project" value="InterPro"/>
</dbReference>
<protein>
    <recommendedName>
        <fullName evidence="5">Flavin-dependent monooxygenase</fullName>
    </recommendedName>
    <alternativeName>
        <fullName evidence="5">TetX monooxygenase</fullName>
        <shortName evidence="5">TetX</shortName>
        <ecNumber evidence="5">1.14.13.-</ecNumber>
    </alternativeName>
</protein>
<gene>
    <name evidence="7" type="ORF">GNZ18_12920</name>
</gene>
<comment type="subunit">
    <text evidence="5">Monomer.</text>
</comment>
<sequence>MNASIAVVGAGPGGLTCARVLQAHGIGVTVYDTDASRDARNQGGTLDMHTGTGQAALDAAGLLEPFLALSRPEGQRMRVLDRDAAVGFDKVFGGSGDGAPEIDRGRLRALLLDSLTPGTVRWGRAVTRLEPLGGGVHRVHFGDGSHADHDLVIGADGAWSRVRAVLTGAVPGYSGVTFVEARFDDVDTRHRDIAALTGDGTMMALHDNRGLIAQRNGGGHIRVYIAMRVALDWHESAGVDLADTGAVRAALLKEFPGWDASLLALITGNDGPYINRPIHALPVPHTWEHTPGLTLLGDAAHLMSPFSGQGANLAMLDGADLARAIAGADDLNEAVRAYEKVMLPRSVEAAEGAAGAIADAIAPDAPAGVLAHMRAHH</sequence>
<evidence type="ECO:0000256" key="3">
    <source>
        <dbReference type="ARBA" id="ARBA00023002"/>
    </source>
</evidence>
<dbReference type="InterPro" id="IPR043683">
    <property type="entry name" value="TetX_monooxygenase"/>
</dbReference>
<dbReference type="InterPro" id="IPR036188">
    <property type="entry name" value="FAD/NAD-bd_sf"/>
</dbReference>
<proteinExistence type="inferred from homology"/>
<dbReference type="PANTHER" id="PTHR46972">
    <property type="entry name" value="MONOOXYGENASE ASQM-RELATED"/>
    <property type="match status" value="1"/>
</dbReference>
<evidence type="ECO:0000256" key="1">
    <source>
        <dbReference type="ARBA" id="ARBA00022630"/>
    </source>
</evidence>
<comment type="similarity">
    <text evidence="5">Belongs to the aromatic-ring hydroxylase family. TetX subfamily.</text>
</comment>
<dbReference type="HAMAP" id="MF_00845">
    <property type="entry name" value="TetX_monooxygenase"/>
    <property type="match status" value="1"/>
</dbReference>
<feature type="domain" description="FAD-binding" evidence="6">
    <location>
        <begin position="293"/>
        <end position="326"/>
    </location>
</feature>
<accession>A0A7K1KZE8</accession>
<comment type="domain">
    <text evidence="5">Consists of an N-terminal FAD-binding domain with a Rossman fold and a C-terminal substrate-binding domain.</text>
</comment>
<keyword evidence="1 5" id="KW-0285">Flavoprotein</keyword>
<evidence type="ECO:0000256" key="4">
    <source>
        <dbReference type="ARBA" id="ARBA00023033"/>
    </source>
</evidence>
<comment type="cofactor">
    <cofactor evidence="5">
        <name>FAD</name>
        <dbReference type="ChEBI" id="CHEBI:57692"/>
    </cofactor>
</comment>
<dbReference type="EMBL" id="WOFH01000004">
    <property type="protein sequence ID" value="MUN37499.1"/>
    <property type="molecule type" value="Genomic_DNA"/>
</dbReference>
<dbReference type="InterPro" id="IPR002938">
    <property type="entry name" value="FAD-bd"/>
</dbReference>
<keyword evidence="5" id="KW-0547">Nucleotide-binding</keyword>
<evidence type="ECO:0000259" key="6">
    <source>
        <dbReference type="Pfam" id="PF01494"/>
    </source>
</evidence>
<feature type="binding site" evidence="5">
    <location>
        <position position="104"/>
    </location>
    <ligand>
        <name>FAD</name>
        <dbReference type="ChEBI" id="CHEBI:57692"/>
    </ligand>
</feature>
<dbReference type="Proteomes" id="UP000432015">
    <property type="component" value="Unassembled WGS sequence"/>
</dbReference>
<dbReference type="GO" id="GO:0005737">
    <property type="term" value="C:cytoplasm"/>
    <property type="evidence" value="ECO:0007669"/>
    <property type="project" value="UniProtKB-SubCell"/>
</dbReference>
<keyword evidence="5" id="KW-0521">NADP</keyword>
<keyword evidence="5" id="KW-0963">Cytoplasm</keyword>
<feature type="domain" description="FAD-binding" evidence="6">
    <location>
        <begin position="4"/>
        <end position="189"/>
    </location>
</feature>
<dbReference type="Pfam" id="PF01494">
    <property type="entry name" value="FAD_binding_3"/>
    <property type="match status" value="2"/>
</dbReference>
<comment type="function">
    <text evidence="5">An FAD-requiring monooxygenase active on some tetracycline antibiotic derivatives, which leads to their inactivation. Hydroxylates carbon 11a of tetracycline and some analogs.</text>
</comment>
<feature type="binding site" evidence="5">
    <location>
        <position position="40"/>
    </location>
    <ligand>
        <name>NADPH</name>
        <dbReference type="ChEBI" id="CHEBI:57783"/>
    </ligand>
</feature>
<evidence type="ECO:0000256" key="2">
    <source>
        <dbReference type="ARBA" id="ARBA00022827"/>
    </source>
</evidence>
<dbReference type="PRINTS" id="PR00420">
    <property type="entry name" value="RNGMNOXGNASE"/>
</dbReference>
<keyword evidence="8" id="KW-1185">Reference proteome</keyword>